<keyword evidence="2" id="KW-1185">Reference proteome</keyword>
<reference evidence="1 2" key="1">
    <citation type="submission" date="2016-03" db="EMBL/GenBank/DDBJ databases">
        <title>Pediococcus and Lactobacillus from brewery environment - whole genome sequencing and assembly.</title>
        <authorList>
            <person name="Behr J."/>
            <person name="Geissler A.J."/>
            <person name="Vogel R.F."/>
        </authorList>
    </citation>
    <scope>NUCLEOTIDE SEQUENCE [LARGE SCALE GENOMIC DNA]</scope>
    <source>
        <strain evidence="1 2">TMW 1.1989</strain>
    </source>
</reference>
<dbReference type="Proteomes" id="UP000078582">
    <property type="component" value="Chromosome"/>
</dbReference>
<dbReference type="RefSeq" id="WP_068278877.1">
    <property type="nucleotide sequence ID" value="NZ_CP014873.1"/>
</dbReference>
<evidence type="ECO:0000313" key="1">
    <source>
        <dbReference type="EMBL" id="ANK62133.1"/>
    </source>
</evidence>
<sequence>MATKEDNVLDQINAQLRKLALDLRKLGGKTSHISQFLTQKQAIHEVRDIVREAQKVEQTVQTEPLTEKQLETLRYIETEFVDLDDTLINLSDDADKLKSVMAQHKALDAVQKILANSK</sequence>
<dbReference type="GeneID" id="42981545"/>
<proteinExistence type="predicted"/>
<dbReference type="OrthoDB" id="2297490at2"/>
<name>A0A192H1I0_9LACO</name>
<organism evidence="1 2">
    <name type="scientific">Loigolactobacillus backii</name>
    <dbReference type="NCBI Taxonomy" id="375175"/>
    <lineage>
        <taxon>Bacteria</taxon>
        <taxon>Bacillati</taxon>
        <taxon>Bacillota</taxon>
        <taxon>Bacilli</taxon>
        <taxon>Lactobacillales</taxon>
        <taxon>Lactobacillaceae</taxon>
        <taxon>Loigolactobacillus</taxon>
    </lineage>
</organism>
<accession>A0A192H1I0</accession>
<gene>
    <name evidence="1" type="ORF">AYR53_04715</name>
</gene>
<dbReference type="EMBL" id="CP014873">
    <property type="protein sequence ID" value="ANK62133.1"/>
    <property type="molecule type" value="Genomic_DNA"/>
</dbReference>
<protein>
    <submittedName>
        <fullName evidence="1">Uncharacterized protein</fullName>
    </submittedName>
</protein>
<dbReference type="AlphaFoldDB" id="A0A192H1I0"/>
<evidence type="ECO:0000313" key="2">
    <source>
        <dbReference type="Proteomes" id="UP000078582"/>
    </source>
</evidence>